<dbReference type="Pfam" id="PF00534">
    <property type="entry name" value="Glycos_transf_1"/>
    <property type="match status" value="1"/>
</dbReference>
<dbReference type="InterPro" id="IPR022701">
    <property type="entry name" value="QTMAN_N"/>
</dbReference>
<dbReference type="PANTHER" id="PTHR13615:SF3">
    <property type="entry name" value="GLYCOSYLTRANSFERASE-LIKE DOMAIN-CONTAINING PROTEIN 1"/>
    <property type="match status" value="1"/>
</dbReference>
<evidence type="ECO:0000256" key="5">
    <source>
        <dbReference type="ARBA" id="ARBA00044539"/>
    </source>
</evidence>
<evidence type="ECO:0000313" key="11">
    <source>
        <dbReference type="Proteomes" id="UP000326331"/>
    </source>
</evidence>
<dbReference type="EC" id="2.4.1.110" evidence="4"/>
<dbReference type="PANTHER" id="PTHR13615">
    <property type="entry name" value="GLYCOSYLTRANSFERASE-LIKE 1"/>
    <property type="match status" value="1"/>
</dbReference>
<accession>A0ABX6C118</accession>
<evidence type="ECO:0000256" key="4">
    <source>
        <dbReference type="ARBA" id="ARBA00044517"/>
    </source>
</evidence>
<evidence type="ECO:0000256" key="7">
    <source>
        <dbReference type="SAM" id="MobiDB-lite"/>
    </source>
</evidence>
<dbReference type="SUPFAM" id="SSF53756">
    <property type="entry name" value="UDP-Glycosyltransferase/glycogen phosphorylase"/>
    <property type="match status" value="1"/>
</dbReference>
<feature type="domain" description="tRNA-queuosine alpha-mannosyltransferase N-terminal" evidence="9">
    <location>
        <begin position="82"/>
        <end position="248"/>
    </location>
</feature>
<comment type="similarity">
    <text evidence="1">Belongs to the glycosyltransferase group 1 family. Glycosyltransferase 4 subfamily.</text>
</comment>
<evidence type="ECO:0000259" key="9">
    <source>
        <dbReference type="Pfam" id="PF12038"/>
    </source>
</evidence>
<keyword evidence="3" id="KW-0808">Transferase</keyword>
<feature type="domain" description="Glycosyl transferase family 1" evidence="8">
    <location>
        <begin position="257"/>
        <end position="417"/>
    </location>
</feature>
<evidence type="ECO:0000313" key="10">
    <source>
        <dbReference type="EMBL" id="QFG02121.1"/>
    </source>
</evidence>
<dbReference type="Proteomes" id="UP000326331">
    <property type="component" value="Chromosome"/>
</dbReference>
<dbReference type="Gene3D" id="3.40.50.2000">
    <property type="entry name" value="Glycogen Phosphorylase B"/>
    <property type="match status" value="2"/>
</dbReference>
<evidence type="ECO:0000256" key="1">
    <source>
        <dbReference type="ARBA" id="ARBA00009481"/>
    </source>
</evidence>
<dbReference type="InterPro" id="IPR001296">
    <property type="entry name" value="Glyco_trans_1"/>
</dbReference>
<gene>
    <name evidence="10" type="ORF">Tbon_02020</name>
</gene>
<sequence length="448" mass="49948">MSSGWCTSTGFPSGWTGCSTRTPGSSRGRISSSTTTGTSWRSTGATACASTGRWTRRTGNSRRRSSGWPSWATCRLRGMRGLFLQPFDGGSHRAFLSGLLANTRADWEVLALPAGGWRRRMRRGAEELARQFERVRGAFDVVVATDMVDLAEFLALTRRRLGGTPAMVYFHENQVTYPRLRGTKFNSWFGQINYRSALAADAAAFNSEFHRADLLGAFRQLEREPNNWLTAEGIAAIAAKSLVLPVGVELDWLEGPEERGEPRTLLWNHRWEFDKAPELFERAVRRLAEEGVPFQLIIAGEPGENPSPAMWRIRETLADRLLHFGFAASREEYARLLRMADIAVSTTRHEFFGIGMVEAMAAGCIPCAPRRYAYPELVPAEHHDLLWEDEAGLMARLRALLTGPLPPREPFRAAARRFGWERVGPMWQEALEALAAGAVPGSAALRLR</sequence>
<keyword evidence="11" id="KW-1185">Reference proteome</keyword>
<name>A0ABX6C118_9CHLR</name>
<dbReference type="InterPro" id="IPR051862">
    <property type="entry name" value="GT-like_domain_containing_1"/>
</dbReference>
<protein>
    <recommendedName>
        <fullName evidence="5">tRNA-queuosine alpha-mannosyltransferase</fullName>
        <ecNumber evidence="4">2.4.1.110</ecNumber>
    </recommendedName>
</protein>
<evidence type="ECO:0000256" key="2">
    <source>
        <dbReference type="ARBA" id="ARBA00022676"/>
    </source>
</evidence>
<evidence type="ECO:0000259" key="8">
    <source>
        <dbReference type="Pfam" id="PF00534"/>
    </source>
</evidence>
<organism evidence="10 11">
    <name type="scientific">Tepidiforma bonchosmolovskayae</name>
    <dbReference type="NCBI Taxonomy" id="2601677"/>
    <lineage>
        <taxon>Bacteria</taxon>
        <taxon>Bacillati</taxon>
        <taxon>Chloroflexota</taxon>
        <taxon>Tepidiformia</taxon>
        <taxon>Tepidiformales</taxon>
        <taxon>Tepidiformaceae</taxon>
        <taxon>Tepidiforma</taxon>
    </lineage>
</organism>
<dbReference type="Pfam" id="PF12038">
    <property type="entry name" value="QTMAN_N"/>
    <property type="match status" value="1"/>
</dbReference>
<feature type="region of interest" description="Disordered" evidence="7">
    <location>
        <begin position="17"/>
        <end position="68"/>
    </location>
</feature>
<evidence type="ECO:0000256" key="3">
    <source>
        <dbReference type="ARBA" id="ARBA00022679"/>
    </source>
</evidence>
<reference evidence="10 11" key="1">
    <citation type="submission" date="2019-10" db="EMBL/GenBank/DDBJ databases">
        <title>Thermopilla bonchosmolovskayae gen. nov., sp. nov., a moderately thermophilic Chloroflexi bacterium from a Chukotka hot spring (Arctic, Russia), representing a novel classis Thermopillaia, which include previously uncultivated lineage OLB14.</title>
        <authorList>
            <person name="Kochetkova T.V."/>
            <person name="Zayulina K.S."/>
            <person name="Zhigarkov V.S."/>
            <person name="Minaev N.V."/>
            <person name="Novikov A."/>
            <person name="Toshchakov S.V."/>
            <person name="Elcheninov A.G."/>
            <person name="Kublanov I.V."/>
        </authorList>
    </citation>
    <scope>NUCLEOTIDE SEQUENCE [LARGE SCALE GENOMIC DNA]</scope>
    <source>
        <strain evidence="10 11">3753O</strain>
    </source>
</reference>
<dbReference type="CDD" id="cd03801">
    <property type="entry name" value="GT4_PimA-like"/>
    <property type="match status" value="1"/>
</dbReference>
<proteinExistence type="inferred from homology"/>
<comment type="catalytic activity">
    <reaction evidence="6">
        <text>queuosine(34) in tRNA(Asp) + GDP-alpha-D-mannose = O-4''-alpha-D-mannosylqueuosine(34) in tRNA(Asp) + GDP + H(+)</text>
        <dbReference type="Rhea" id="RHEA:12885"/>
        <dbReference type="Rhea" id="RHEA-COMP:18572"/>
        <dbReference type="Rhea" id="RHEA-COMP:18581"/>
        <dbReference type="ChEBI" id="CHEBI:15378"/>
        <dbReference type="ChEBI" id="CHEBI:57527"/>
        <dbReference type="ChEBI" id="CHEBI:58189"/>
        <dbReference type="ChEBI" id="CHEBI:194431"/>
        <dbReference type="ChEBI" id="CHEBI:194442"/>
        <dbReference type="EC" id="2.4.1.110"/>
    </reaction>
    <physiologicalReaction direction="left-to-right" evidence="6">
        <dbReference type="Rhea" id="RHEA:12886"/>
    </physiologicalReaction>
</comment>
<evidence type="ECO:0000256" key="6">
    <source>
        <dbReference type="ARBA" id="ARBA00048439"/>
    </source>
</evidence>
<feature type="compositionally biased region" description="Basic residues" evidence="7">
    <location>
        <begin position="54"/>
        <end position="65"/>
    </location>
</feature>
<keyword evidence="2" id="KW-0328">Glycosyltransferase</keyword>
<feature type="compositionally biased region" description="Low complexity" evidence="7">
    <location>
        <begin position="17"/>
        <end position="44"/>
    </location>
</feature>
<dbReference type="EMBL" id="CP042829">
    <property type="protein sequence ID" value="QFG02121.1"/>
    <property type="molecule type" value="Genomic_DNA"/>
</dbReference>